<feature type="compositionally biased region" description="Basic and acidic residues" evidence="1">
    <location>
        <begin position="60"/>
        <end position="72"/>
    </location>
</feature>
<dbReference type="OrthoDB" id="5308338at2759"/>
<accession>A0A317SWB0</accession>
<dbReference type="AlphaFoldDB" id="A0A317SWB0"/>
<reference evidence="3 4" key="1">
    <citation type="submission" date="2018-03" db="EMBL/GenBank/DDBJ databases">
        <title>Genomes of Pezizomycetes fungi and the evolution of truffles.</title>
        <authorList>
            <person name="Murat C."/>
            <person name="Payen T."/>
            <person name="Noel B."/>
            <person name="Kuo A."/>
            <person name="Martin F.M."/>
        </authorList>
    </citation>
    <scope>NUCLEOTIDE SEQUENCE [LARGE SCALE GENOMIC DNA]</scope>
    <source>
        <strain evidence="3">091103-1</strain>
    </source>
</reference>
<feature type="region of interest" description="Disordered" evidence="1">
    <location>
        <begin position="30"/>
        <end position="95"/>
    </location>
</feature>
<dbReference type="Proteomes" id="UP000246991">
    <property type="component" value="Unassembled WGS sequence"/>
</dbReference>
<evidence type="ECO:0000256" key="2">
    <source>
        <dbReference type="SAM" id="SignalP"/>
    </source>
</evidence>
<keyword evidence="2" id="KW-0732">Signal</keyword>
<organism evidence="3 4">
    <name type="scientific">Tuber magnatum</name>
    <name type="common">white Piedmont truffle</name>
    <dbReference type="NCBI Taxonomy" id="42249"/>
    <lineage>
        <taxon>Eukaryota</taxon>
        <taxon>Fungi</taxon>
        <taxon>Dikarya</taxon>
        <taxon>Ascomycota</taxon>
        <taxon>Pezizomycotina</taxon>
        <taxon>Pezizomycetes</taxon>
        <taxon>Pezizales</taxon>
        <taxon>Tuberaceae</taxon>
        <taxon>Tuber</taxon>
    </lineage>
</organism>
<evidence type="ECO:0000313" key="3">
    <source>
        <dbReference type="EMBL" id="PWW78554.1"/>
    </source>
</evidence>
<evidence type="ECO:0000313" key="4">
    <source>
        <dbReference type="Proteomes" id="UP000246991"/>
    </source>
</evidence>
<proteinExistence type="predicted"/>
<comment type="caution">
    <text evidence="3">The sequence shown here is derived from an EMBL/GenBank/DDBJ whole genome shotgun (WGS) entry which is preliminary data.</text>
</comment>
<feature type="signal peptide" evidence="2">
    <location>
        <begin position="1"/>
        <end position="20"/>
    </location>
</feature>
<evidence type="ECO:0008006" key="5">
    <source>
        <dbReference type="Google" id="ProtNLM"/>
    </source>
</evidence>
<sequence length="95" mass="10740">MVFFLGIILACLSLPFIVYAGERTTGRRIPRPRIFRSLSAPTPYTKQERESSPPPPARRQTMDSPKRVDTTRSDASWQTTSTRETYVRGVPLGVD</sequence>
<evidence type="ECO:0000256" key="1">
    <source>
        <dbReference type="SAM" id="MobiDB-lite"/>
    </source>
</evidence>
<keyword evidence="4" id="KW-1185">Reference proteome</keyword>
<feature type="compositionally biased region" description="Polar residues" evidence="1">
    <location>
        <begin position="73"/>
        <end position="84"/>
    </location>
</feature>
<dbReference type="EMBL" id="PYWC01000014">
    <property type="protein sequence ID" value="PWW78554.1"/>
    <property type="molecule type" value="Genomic_DNA"/>
</dbReference>
<protein>
    <recommendedName>
        <fullName evidence="5">Secreted protein</fullName>
    </recommendedName>
</protein>
<gene>
    <name evidence="3" type="ORF">C7212DRAFT_350665</name>
</gene>
<feature type="chain" id="PRO_5016253206" description="Secreted protein" evidence="2">
    <location>
        <begin position="21"/>
        <end position="95"/>
    </location>
</feature>
<name>A0A317SWB0_9PEZI</name>